<sequence>MFSTVALVVCIAFFAEQIKTTSAQACPNGWFAGAPVGGNAQNAPCYLIVPGATTPGQARLFCASLSANPASNFGWPESMADMTTIDSRASGLGVRTYWLALERRSGAWVTPGGVAATFNNWRRGQPDGCCGRNVSCIVAGYRGLPGAQWDDTGCDRPPRGLDGYFCRIR</sequence>
<dbReference type="EMBL" id="HQ025087">
    <property type="protein sequence ID" value="ADM49197.1"/>
    <property type="molecule type" value="mRNA"/>
</dbReference>
<dbReference type="GO" id="GO:0030246">
    <property type="term" value="F:carbohydrate binding"/>
    <property type="evidence" value="ECO:0007669"/>
    <property type="project" value="UniProtKB-KW"/>
</dbReference>
<reference evidence="3" key="1">
    <citation type="journal article" date="2011" name="Parasitol. Res.">
        <title>A novel C-type lectin identified by EST analysis in tissue migratory larvae of Ascaris suum.</title>
        <authorList>
            <person name="Yoshida A."/>
            <person name="Nagayasu E."/>
            <person name="Horii Y."/>
            <person name="Maruyama H."/>
        </authorList>
    </citation>
    <scope>NUCLEOTIDE SEQUENCE</scope>
</reference>
<dbReference type="SMART" id="SM00034">
    <property type="entry name" value="CLECT"/>
    <property type="match status" value="1"/>
</dbReference>
<protein>
    <submittedName>
        <fullName evidence="3">C-type lectin</fullName>
    </submittedName>
</protein>
<proteinExistence type="evidence at transcript level"/>
<dbReference type="SUPFAM" id="SSF56436">
    <property type="entry name" value="C-type lectin-like"/>
    <property type="match status" value="1"/>
</dbReference>
<name>E1AXB5_ASCSU</name>
<keyword evidence="3" id="KW-0430">Lectin</keyword>
<organism evidence="3">
    <name type="scientific">Ascaris suum</name>
    <name type="common">Pig roundworm</name>
    <name type="synonym">Ascaris lumbricoides</name>
    <dbReference type="NCBI Taxonomy" id="6253"/>
    <lineage>
        <taxon>Eukaryota</taxon>
        <taxon>Metazoa</taxon>
        <taxon>Ecdysozoa</taxon>
        <taxon>Nematoda</taxon>
        <taxon>Chromadorea</taxon>
        <taxon>Rhabditida</taxon>
        <taxon>Spirurina</taxon>
        <taxon>Ascaridomorpha</taxon>
        <taxon>Ascaridoidea</taxon>
        <taxon>Ascarididae</taxon>
        <taxon>Ascaris</taxon>
    </lineage>
</organism>
<accession>E1AXB5</accession>
<feature type="signal peptide" evidence="1">
    <location>
        <begin position="1"/>
        <end position="23"/>
    </location>
</feature>
<feature type="chain" id="PRO_5003143577" evidence="1">
    <location>
        <begin position="24"/>
        <end position="169"/>
    </location>
</feature>
<dbReference type="InterPro" id="IPR016187">
    <property type="entry name" value="CTDL_fold"/>
</dbReference>
<dbReference type="PROSITE" id="PS50041">
    <property type="entry name" value="C_TYPE_LECTIN_2"/>
    <property type="match status" value="1"/>
</dbReference>
<dbReference type="CDD" id="cd00037">
    <property type="entry name" value="CLECT"/>
    <property type="match status" value="1"/>
</dbReference>
<dbReference type="AlphaFoldDB" id="E1AXB5"/>
<evidence type="ECO:0000313" key="3">
    <source>
        <dbReference type="EMBL" id="ADM49197.1"/>
    </source>
</evidence>
<feature type="domain" description="C-type lectin" evidence="2">
    <location>
        <begin position="41"/>
        <end position="156"/>
    </location>
</feature>
<evidence type="ECO:0000256" key="1">
    <source>
        <dbReference type="SAM" id="SignalP"/>
    </source>
</evidence>
<dbReference type="Gene3D" id="3.10.100.10">
    <property type="entry name" value="Mannose-Binding Protein A, subunit A"/>
    <property type="match status" value="1"/>
</dbReference>
<evidence type="ECO:0000259" key="2">
    <source>
        <dbReference type="PROSITE" id="PS50041"/>
    </source>
</evidence>
<keyword evidence="1" id="KW-0732">Signal</keyword>
<dbReference type="InterPro" id="IPR016186">
    <property type="entry name" value="C-type_lectin-like/link_sf"/>
</dbReference>
<dbReference type="InterPro" id="IPR001304">
    <property type="entry name" value="C-type_lectin-like"/>
</dbReference>